<evidence type="ECO:0000259" key="6">
    <source>
        <dbReference type="PROSITE" id="PS50103"/>
    </source>
</evidence>
<keyword evidence="3 4" id="KW-0862">Zinc</keyword>
<keyword evidence="1 4" id="KW-0479">Metal-binding</keyword>
<dbReference type="InterPro" id="IPR000571">
    <property type="entry name" value="Znf_CCCH"/>
</dbReference>
<sequence length="444" mass="50088">MQRGKSSGICRFFSKPEGCRFGDKCRFKHVSENGPSSPQPSVTYMNNHWQNPPPDYSATQNEKPKYPRDDKYYCPDDMGIFLVDGTLFKVHASQVFGPRPASVPEPIKGISPTYIEDILPKVPSSSDNDPIPLPQVTAEQFGHYLRAITCRPGDADYSTFATGHSEYRGCTRFYALYADIATLARLFGMTKIEEWAMGILRFIFAEPRETLTEFALLSWSADHLLHLRTLARNTALDRPAMRFIQYFISVNLNDTSPLSPNARACVDLYNTIKGSPAGVDTALFGCIFLKLLSLGHRSRVWSQCMSNKDRAILYAAQVQLVSASRELRSIGWLKPKFPSTVREEPELCSSCTKKSVSIWQKGFGQLGQGLGSNLPFEDITILSQVAKVHFEFHREWRDGLKYCCGYARRCFLYSPSGLPGYLDENIRKLFEEVASRYQELAGEV</sequence>
<organism evidence="7 8">
    <name type="scientific">Rhizoctonia solani</name>
    <dbReference type="NCBI Taxonomy" id="456999"/>
    <lineage>
        <taxon>Eukaryota</taxon>
        <taxon>Fungi</taxon>
        <taxon>Dikarya</taxon>
        <taxon>Basidiomycota</taxon>
        <taxon>Agaricomycotina</taxon>
        <taxon>Agaricomycetes</taxon>
        <taxon>Cantharellales</taxon>
        <taxon>Ceratobasidiaceae</taxon>
        <taxon>Rhizoctonia</taxon>
    </lineage>
</organism>
<evidence type="ECO:0000313" key="8">
    <source>
        <dbReference type="Proteomes" id="UP000663827"/>
    </source>
</evidence>
<evidence type="ECO:0000256" key="4">
    <source>
        <dbReference type="PROSITE-ProRule" id="PRU00723"/>
    </source>
</evidence>
<comment type="caution">
    <text evidence="7">The sequence shown here is derived from an EMBL/GenBank/DDBJ whole genome shotgun (WGS) entry which is preliminary data.</text>
</comment>
<evidence type="ECO:0000256" key="1">
    <source>
        <dbReference type="ARBA" id="ARBA00022723"/>
    </source>
</evidence>
<evidence type="ECO:0000256" key="5">
    <source>
        <dbReference type="SAM" id="MobiDB-lite"/>
    </source>
</evidence>
<feature type="region of interest" description="Disordered" evidence="5">
    <location>
        <begin position="31"/>
        <end position="64"/>
    </location>
</feature>
<accession>A0A8H3DWG2</accession>
<evidence type="ECO:0000313" key="7">
    <source>
        <dbReference type="EMBL" id="CAE7074630.1"/>
    </source>
</evidence>
<feature type="compositionally biased region" description="Polar residues" evidence="5">
    <location>
        <begin position="33"/>
        <end position="50"/>
    </location>
</feature>
<feature type="domain" description="C3H1-type" evidence="6">
    <location>
        <begin position="4"/>
        <end position="32"/>
    </location>
</feature>
<dbReference type="Proteomes" id="UP000663827">
    <property type="component" value="Unassembled WGS sequence"/>
</dbReference>
<reference evidence="7" key="1">
    <citation type="submission" date="2021-01" db="EMBL/GenBank/DDBJ databases">
        <authorList>
            <person name="Kaushik A."/>
        </authorList>
    </citation>
    <scope>NUCLEOTIDE SEQUENCE</scope>
    <source>
        <strain evidence="7">AG5</strain>
    </source>
</reference>
<gene>
    <name evidence="7" type="ORF">RDB_LOCUS18858</name>
</gene>
<evidence type="ECO:0000256" key="2">
    <source>
        <dbReference type="ARBA" id="ARBA00022771"/>
    </source>
</evidence>
<evidence type="ECO:0000256" key="3">
    <source>
        <dbReference type="ARBA" id="ARBA00022833"/>
    </source>
</evidence>
<dbReference type="Pfam" id="PF18044">
    <property type="entry name" value="zf-CCCH_4"/>
    <property type="match status" value="1"/>
</dbReference>
<dbReference type="Gene3D" id="4.10.1000.10">
    <property type="entry name" value="Zinc finger, CCCH-type"/>
    <property type="match status" value="1"/>
</dbReference>
<feature type="zinc finger region" description="C3H1-type" evidence="4">
    <location>
        <begin position="4"/>
        <end position="32"/>
    </location>
</feature>
<protein>
    <recommendedName>
        <fullName evidence="6">C3H1-type domain-containing protein</fullName>
    </recommendedName>
</protein>
<dbReference type="GO" id="GO:0008270">
    <property type="term" value="F:zinc ion binding"/>
    <property type="evidence" value="ECO:0007669"/>
    <property type="project" value="UniProtKB-KW"/>
</dbReference>
<name>A0A8H3DWG2_9AGAM</name>
<dbReference type="AlphaFoldDB" id="A0A8H3DWG2"/>
<proteinExistence type="predicted"/>
<dbReference type="PROSITE" id="PS50103">
    <property type="entry name" value="ZF_C3H1"/>
    <property type="match status" value="1"/>
</dbReference>
<keyword evidence="2 4" id="KW-0863">Zinc-finger</keyword>
<dbReference type="EMBL" id="CAJNJQ010000387">
    <property type="protein sequence ID" value="CAE7074630.1"/>
    <property type="molecule type" value="Genomic_DNA"/>
</dbReference>
<dbReference type="InterPro" id="IPR041367">
    <property type="entry name" value="Znf-CCCH_4"/>
</dbReference>